<dbReference type="Pfam" id="PF00106">
    <property type="entry name" value="adh_short"/>
    <property type="match status" value="1"/>
</dbReference>
<reference evidence="4" key="1">
    <citation type="submission" date="2023-03" db="EMBL/GenBank/DDBJ databases">
        <title>Massive genome expansion in bonnet fungi (Mycena s.s.) driven by repeated elements and novel gene families across ecological guilds.</title>
        <authorList>
            <consortium name="Lawrence Berkeley National Laboratory"/>
            <person name="Harder C.B."/>
            <person name="Miyauchi S."/>
            <person name="Viragh M."/>
            <person name="Kuo A."/>
            <person name="Thoen E."/>
            <person name="Andreopoulos B."/>
            <person name="Lu D."/>
            <person name="Skrede I."/>
            <person name="Drula E."/>
            <person name="Henrissat B."/>
            <person name="Morin E."/>
            <person name="Kohler A."/>
            <person name="Barry K."/>
            <person name="LaButti K."/>
            <person name="Morin E."/>
            <person name="Salamov A."/>
            <person name="Lipzen A."/>
            <person name="Mereny Z."/>
            <person name="Hegedus B."/>
            <person name="Baldrian P."/>
            <person name="Stursova M."/>
            <person name="Weitz H."/>
            <person name="Taylor A."/>
            <person name="Grigoriev I.V."/>
            <person name="Nagy L.G."/>
            <person name="Martin F."/>
            <person name="Kauserud H."/>
        </authorList>
    </citation>
    <scope>NUCLEOTIDE SEQUENCE</scope>
    <source>
        <strain evidence="4">9144</strain>
    </source>
</reference>
<dbReference type="PRINTS" id="PR00081">
    <property type="entry name" value="GDHRDH"/>
</dbReference>
<evidence type="ECO:0000256" key="1">
    <source>
        <dbReference type="ARBA" id="ARBA00006484"/>
    </source>
</evidence>
<dbReference type="Gene3D" id="3.40.50.720">
    <property type="entry name" value="NAD(P)-binding Rossmann-like Domain"/>
    <property type="match status" value="1"/>
</dbReference>
<dbReference type="InterPro" id="IPR002347">
    <property type="entry name" value="SDR_fam"/>
</dbReference>
<keyword evidence="2" id="KW-0521">NADP</keyword>
<evidence type="ECO:0000313" key="5">
    <source>
        <dbReference type="Proteomes" id="UP001219525"/>
    </source>
</evidence>
<evidence type="ECO:0000256" key="3">
    <source>
        <dbReference type="ARBA" id="ARBA00023002"/>
    </source>
</evidence>
<dbReference type="PANTHER" id="PTHR24320:SF282">
    <property type="entry name" value="WW DOMAIN-CONTAINING OXIDOREDUCTASE"/>
    <property type="match status" value="1"/>
</dbReference>
<dbReference type="Proteomes" id="UP001219525">
    <property type="component" value="Unassembled WGS sequence"/>
</dbReference>
<comment type="similarity">
    <text evidence="1">Belongs to the short-chain dehydrogenases/reductases (SDR) family.</text>
</comment>
<gene>
    <name evidence="4" type="ORF">GGX14DRAFT_666349</name>
</gene>
<keyword evidence="3" id="KW-0560">Oxidoreductase</keyword>
<protein>
    <submittedName>
        <fullName evidence="4">NAD-P-binding protein</fullName>
    </submittedName>
</protein>
<proteinExistence type="inferred from homology"/>
<dbReference type="InterPro" id="IPR036291">
    <property type="entry name" value="NAD(P)-bd_dom_sf"/>
</dbReference>
<sequence length="317" mass="34524">MGVVIGRLLPPKFKPERDMPDLSGKVVLVTGGNTGIGYQTVKQLLLKNAKVYLAARSPERAATAIEMLQAETKKSAIFLPLDLADLKSVRKAAESFMTQEERLDILFNNGGVMISPPEELTAQNYDLQFGTNVIGHFFLTQLLLPALSKSYEATKVPARVVHTASSSVTQSLAPGNGVEFASIKGGAERDAWIKRKGYLTVRGLLYCQSKLGNVIISNYFAKTHSDVLVSCAVHPGGIKSELQRRAGWMQVVGNAFLFPTPMGALTQLWGATVATPAQITGQFLVPWGNIGKADKRSSNTKLEEELIEYLKEQIKGF</sequence>
<accession>A0AAD6V1D4</accession>
<dbReference type="AlphaFoldDB" id="A0AAD6V1D4"/>
<evidence type="ECO:0000313" key="4">
    <source>
        <dbReference type="EMBL" id="KAJ7198260.1"/>
    </source>
</evidence>
<comment type="caution">
    <text evidence="4">The sequence shown here is derived from an EMBL/GenBank/DDBJ whole genome shotgun (WGS) entry which is preliminary data.</text>
</comment>
<evidence type="ECO:0000256" key="2">
    <source>
        <dbReference type="ARBA" id="ARBA00022857"/>
    </source>
</evidence>
<organism evidence="4 5">
    <name type="scientific">Mycena pura</name>
    <dbReference type="NCBI Taxonomy" id="153505"/>
    <lineage>
        <taxon>Eukaryota</taxon>
        <taxon>Fungi</taxon>
        <taxon>Dikarya</taxon>
        <taxon>Basidiomycota</taxon>
        <taxon>Agaricomycotina</taxon>
        <taxon>Agaricomycetes</taxon>
        <taxon>Agaricomycetidae</taxon>
        <taxon>Agaricales</taxon>
        <taxon>Marasmiineae</taxon>
        <taxon>Mycenaceae</taxon>
        <taxon>Mycena</taxon>
    </lineage>
</organism>
<dbReference type="GO" id="GO:0016491">
    <property type="term" value="F:oxidoreductase activity"/>
    <property type="evidence" value="ECO:0007669"/>
    <property type="project" value="UniProtKB-KW"/>
</dbReference>
<dbReference type="SUPFAM" id="SSF51735">
    <property type="entry name" value="NAD(P)-binding Rossmann-fold domains"/>
    <property type="match status" value="1"/>
</dbReference>
<dbReference type="EMBL" id="JARJCW010000073">
    <property type="protein sequence ID" value="KAJ7198260.1"/>
    <property type="molecule type" value="Genomic_DNA"/>
</dbReference>
<name>A0AAD6V1D4_9AGAR</name>
<keyword evidence="5" id="KW-1185">Reference proteome</keyword>
<dbReference type="PANTHER" id="PTHR24320">
    <property type="entry name" value="RETINOL DEHYDROGENASE"/>
    <property type="match status" value="1"/>
</dbReference>